<dbReference type="EMBL" id="CAXAMM010003180">
    <property type="protein sequence ID" value="CAK8998860.1"/>
    <property type="molecule type" value="Genomic_DNA"/>
</dbReference>
<accession>A0ABP0I8G4</accession>
<sequence length="230" mass="25556">MATLRLFRTFIDQEEDIADAAARRARSLPPASHKSASNLEEESEYVATLLARSAETFQAPELEAVEAVEAVEAMLEAEELQEDEALQPLTLGSRGHPVLCRRACVWFAKGECSLGATCPYCHLHHEHVVVSLDKRQRRLLQDMDLSTLLATLLPHIRTAIAAADLPPNSLLATLSAHAAAPLAAVHDRTLDRRLHRMPLSALLSCITSRHRDFGVLLQEHVDDLRREMPR</sequence>
<comment type="caution">
    <text evidence="3">The sequence shown here is derived from an EMBL/GenBank/DDBJ whole genome shotgun (WGS) entry which is preliminary data.</text>
</comment>
<keyword evidence="1" id="KW-0479">Metal-binding</keyword>
<keyword evidence="4" id="KW-1185">Reference proteome</keyword>
<reference evidence="3 4" key="1">
    <citation type="submission" date="2024-02" db="EMBL/GenBank/DDBJ databases">
        <authorList>
            <person name="Chen Y."/>
            <person name="Shah S."/>
            <person name="Dougan E. K."/>
            <person name="Thang M."/>
            <person name="Chan C."/>
        </authorList>
    </citation>
    <scope>NUCLEOTIDE SEQUENCE [LARGE SCALE GENOMIC DNA]</scope>
</reference>
<evidence type="ECO:0000313" key="3">
    <source>
        <dbReference type="EMBL" id="CAK8998860.1"/>
    </source>
</evidence>
<evidence type="ECO:0000313" key="4">
    <source>
        <dbReference type="Proteomes" id="UP001642464"/>
    </source>
</evidence>
<keyword evidence="1" id="KW-0863">Zinc-finger</keyword>
<evidence type="ECO:0000256" key="1">
    <source>
        <dbReference type="PROSITE-ProRule" id="PRU00723"/>
    </source>
</evidence>
<protein>
    <submittedName>
        <fullName evidence="3">C3H1-type domain-containing protein</fullName>
    </submittedName>
</protein>
<gene>
    <name evidence="3" type="ORF">SCF082_LOCUS5811</name>
</gene>
<dbReference type="InterPro" id="IPR000571">
    <property type="entry name" value="Znf_CCCH"/>
</dbReference>
<dbReference type="PROSITE" id="PS50103">
    <property type="entry name" value="ZF_C3H1"/>
    <property type="match status" value="1"/>
</dbReference>
<feature type="domain" description="C3H1-type" evidence="2">
    <location>
        <begin position="103"/>
        <end position="127"/>
    </location>
</feature>
<keyword evidence="1" id="KW-0862">Zinc</keyword>
<name>A0ABP0I8G4_9DINO</name>
<proteinExistence type="predicted"/>
<dbReference type="Proteomes" id="UP001642464">
    <property type="component" value="Unassembled WGS sequence"/>
</dbReference>
<evidence type="ECO:0000259" key="2">
    <source>
        <dbReference type="PROSITE" id="PS50103"/>
    </source>
</evidence>
<feature type="zinc finger region" description="C3H1-type" evidence="1">
    <location>
        <begin position="103"/>
        <end position="127"/>
    </location>
</feature>
<organism evidence="3 4">
    <name type="scientific">Durusdinium trenchii</name>
    <dbReference type="NCBI Taxonomy" id="1381693"/>
    <lineage>
        <taxon>Eukaryota</taxon>
        <taxon>Sar</taxon>
        <taxon>Alveolata</taxon>
        <taxon>Dinophyceae</taxon>
        <taxon>Suessiales</taxon>
        <taxon>Symbiodiniaceae</taxon>
        <taxon>Durusdinium</taxon>
    </lineage>
</organism>